<comment type="caution">
    <text evidence="2">The sequence shown here is derived from an EMBL/GenBank/DDBJ whole genome shotgun (WGS) entry which is preliminary data.</text>
</comment>
<dbReference type="RefSeq" id="WP_311423663.1">
    <property type="nucleotide sequence ID" value="NZ_JAVREH010000019.1"/>
</dbReference>
<evidence type="ECO:0000256" key="1">
    <source>
        <dbReference type="SAM" id="MobiDB-lite"/>
    </source>
</evidence>
<evidence type="ECO:0000313" key="2">
    <source>
        <dbReference type="EMBL" id="MDT0262513.1"/>
    </source>
</evidence>
<evidence type="ECO:0008006" key="4">
    <source>
        <dbReference type="Google" id="ProtNLM"/>
    </source>
</evidence>
<feature type="region of interest" description="Disordered" evidence="1">
    <location>
        <begin position="117"/>
        <end position="163"/>
    </location>
</feature>
<feature type="region of interest" description="Disordered" evidence="1">
    <location>
        <begin position="14"/>
        <end position="58"/>
    </location>
</feature>
<dbReference type="Proteomes" id="UP001183176">
    <property type="component" value="Unassembled WGS sequence"/>
</dbReference>
<sequence>MVRRAEYALGKAIRAGQEQGEIRRRGGTATHYDRWSGETGHTLNSTKASPTDFASSDELHNKTGTGIYDLVDDVSEQQFEEAISGSDLLSRANVVRKIQGVKSDKLAPAERLNRIGDMADAGHTSDRGRAFSRRSASARKGPVASRAARPATRAGCDRAFRPS</sequence>
<proteinExistence type="predicted"/>
<accession>A0ABU2JCR6</accession>
<dbReference type="EMBL" id="JAVREH010000019">
    <property type="protein sequence ID" value="MDT0262513.1"/>
    <property type="molecule type" value="Genomic_DNA"/>
</dbReference>
<gene>
    <name evidence="2" type="ORF">RM423_14040</name>
</gene>
<feature type="compositionally biased region" description="Polar residues" evidence="1">
    <location>
        <begin position="39"/>
        <end position="54"/>
    </location>
</feature>
<keyword evidence="3" id="KW-1185">Reference proteome</keyword>
<reference evidence="3" key="1">
    <citation type="submission" date="2023-07" db="EMBL/GenBank/DDBJ databases">
        <title>30 novel species of actinomycetes from the DSMZ collection.</title>
        <authorList>
            <person name="Nouioui I."/>
        </authorList>
    </citation>
    <scope>NUCLEOTIDE SEQUENCE [LARGE SCALE GENOMIC DNA]</scope>
    <source>
        <strain evidence="3">DSM 44399</strain>
    </source>
</reference>
<evidence type="ECO:0000313" key="3">
    <source>
        <dbReference type="Proteomes" id="UP001183176"/>
    </source>
</evidence>
<organism evidence="2 3">
    <name type="scientific">Jatrophihabitans lederbergiae</name>
    <dbReference type="NCBI Taxonomy" id="3075547"/>
    <lineage>
        <taxon>Bacteria</taxon>
        <taxon>Bacillati</taxon>
        <taxon>Actinomycetota</taxon>
        <taxon>Actinomycetes</taxon>
        <taxon>Jatrophihabitantales</taxon>
        <taxon>Jatrophihabitantaceae</taxon>
        <taxon>Jatrophihabitans</taxon>
    </lineage>
</organism>
<name>A0ABU2JCR6_9ACTN</name>
<protein>
    <recommendedName>
        <fullName evidence="4">Resolvase/invertase-type recombinase catalytic domain-containing protein</fullName>
    </recommendedName>
</protein>